<dbReference type="InterPro" id="IPR000866">
    <property type="entry name" value="AhpC/TSA"/>
</dbReference>
<protein>
    <submittedName>
        <fullName evidence="4">TlpA family protein disulfide reductase</fullName>
    </submittedName>
</protein>
<sequence>MDKSDRWWLFSALATFIVGMSFWGLWYVNSQKEQSPSTPTEEVVGEHSSSTHELLHQQLPEFKMTNTDGKEVSSSEFYDKPMVIVDWASWCPHCQEHLPIIQKLYEEYGDRIHFVMINLTDNAQEPKSQVDAYVKENKFTFPYYYDLGQQAADSLKVEYLPTTYFVDGQQIIKDIRVSEMNEKELRQAIESLF</sequence>
<proteinExistence type="predicted"/>
<evidence type="ECO:0000259" key="3">
    <source>
        <dbReference type="PROSITE" id="PS51352"/>
    </source>
</evidence>
<gene>
    <name evidence="4" type="ORF">ACFPQ3_09735</name>
</gene>
<feature type="domain" description="Thioredoxin" evidence="3">
    <location>
        <begin position="53"/>
        <end position="193"/>
    </location>
</feature>
<reference evidence="5" key="1">
    <citation type="journal article" date="2019" name="Int. J. Syst. Evol. Microbiol.">
        <title>The Global Catalogue of Microorganisms (GCM) 10K type strain sequencing project: providing services to taxonomists for standard genome sequencing and annotation.</title>
        <authorList>
            <consortium name="The Broad Institute Genomics Platform"/>
            <consortium name="The Broad Institute Genome Sequencing Center for Infectious Disease"/>
            <person name="Wu L."/>
            <person name="Ma J."/>
        </authorList>
    </citation>
    <scope>NUCLEOTIDE SEQUENCE [LARGE SCALE GENOMIC DNA]</scope>
    <source>
        <strain evidence="5">DT43</strain>
    </source>
</reference>
<accession>A0ABW0UI23</accession>
<keyword evidence="5" id="KW-1185">Reference proteome</keyword>
<dbReference type="Pfam" id="PF00578">
    <property type="entry name" value="AhpC-TSA"/>
    <property type="match status" value="1"/>
</dbReference>
<dbReference type="InterPro" id="IPR050553">
    <property type="entry name" value="Thioredoxin_ResA/DsbE_sf"/>
</dbReference>
<organism evidence="4 5">
    <name type="scientific">Streptococcus caledonicus</name>
    <dbReference type="NCBI Taxonomy" id="2614158"/>
    <lineage>
        <taxon>Bacteria</taxon>
        <taxon>Bacillati</taxon>
        <taxon>Bacillota</taxon>
        <taxon>Bacilli</taxon>
        <taxon>Lactobacillales</taxon>
        <taxon>Streptococcaceae</taxon>
        <taxon>Streptococcus</taxon>
    </lineage>
</organism>
<keyword evidence="2" id="KW-0472">Membrane</keyword>
<evidence type="ECO:0000313" key="4">
    <source>
        <dbReference type="EMBL" id="MFC5631825.1"/>
    </source>
</evidence>
<keyword evidence="2" id="KW-1133">Transmembrane helix</keyword>
<dbReference type="PANTHER" id="PTHR42852">
    <property type="entry name" value="THIOL:DISULFIDE INTERCHANGE PROTEIN DSBE"/>
    <property type="match status" value="1"/>
</dbReference>
<dbReference type="CDD" id="cd02966">
    <property type="entry name" value="TlpA_like_family"/>
    <property type="match status" value="1"/>
</dbReference>
<feature type="transmembrane region" description="Helical" evidence="2">
    <location>
        <begin position="7"/>
        <end position="28"/>
    </location>
</feature>
<dbReference type="PROSITE" id="PS51352">
    <property type="entry name" value="THIOREDOXIN_2"/>
    <property type="match status" value="1"/>
</dbReference>
<dbReference type="Proteomes" id="UP001596110">
    <property type="component" value="Unassembled WGS sequence"/>
</dbReference>
<evidence type="ECO:0000313" key="5">
    <source>
        <dbReference type="Proteomes" id="UP001596110"/>
    </source>
</evidence>
<name>A0ABW0UI23_9STRE</name>
<evidence type="ECO:0000256" key="1">
    <source>
        <dbReference type="ARBA" id="ARBA00023157"/>
    </source>
</evidence>
<dbReference type="Gene3D" id="3.40.30.10">
    <property type="entry name" value="Glutaredoxin"/>
    <property type="match status" value="1"/>
</dbReference>
<dbReference type="PANTHER" id="PTHR42852:SF17">
    <property type="entry name" value="THIOREDOXIN-LIKE PROTEIN HI_1115"/>
    <property type="match status" value="1"/>
</dbReference>
<evidence type="ECO:0000256" key="2">
    <source>
        <dbReference type="SAM" id="Phobius"/>
    </source>
</evidence>
<dbReference type="InterPro" id="IPR013766">
    <property type="entry name" value="Thioredoxin_domain"/>
</dbReference>
<dbReference type="SUPFAM" id="SSF52833">
    <property type="entry name" value="Thioredoxin-like"/>
    <property type="match status" value="1"/>
</dbReference>
<keyword evidence="2" id="KW-0812">Transmembrane</keyword>
<comment type="caution">
    <text evidence="4">The sequence shown here is derived from an EMBL/GenBank/DDBJ whole genome shotgun (WGS) entry which is preliminary data.</text>
</comment>
<dbReference type="RefSeq" id="WP_156807232.1">
    <property type="nucleotide sequence ID" value="NZ_JBHSOJ010000027.1"/>
</dbReference>
<keyword evidence="1" id="KW-1015">Disulfide bond</keyword>
<dbReference type="InterPro" id="IPR036249">
    <property type="entry name" value="Thioredoxin-like_sf"/>
</dbReference>
<dbReference type="EMBL" id="JBHSOJ010000027">
    <property type="protein sequence ID" value="MFC5631825.1"/>
    <property type="molecule type" value="Genomic_DNA"/>
</dbReference>